<dbReference type="EMBL" id="JAPDGR010000275">
    <property type="protein sequence ID" value="KAJ2992334.1"/>
    <property type="molecule type" value="Genomic_DNA"/>
</dbReference>
<sequence>MHPNDISGRFASSGDFSSSAYDCDTDLSCFDSLDLSTSLIPEGLPQDLPFLQEYPSPEQSPEQSIGQTGGATGVGQQGLQEPALKPKRKRENRYKNAPPSVLSYRERKDQRIKDLEVIINDLQQKNEVLTKAYENLKLEYWTLMAEQDAQFQQANVPWDPTLPPFGDRMVYYGNQTTNYPILITFLLGGTVAWYFLLRRHIRPLPDLNASESSPQPPSQTRGVTLCQVYPSESDATTDIDVIAIHGLDTDSPRTWTWKHQRPKQDVNWLEDPEMLPKMIPTARIFTCNWPADLFEQPDYEQKVIEEFARLLLAGIQNRPLAINEDPRRDNRPIVFIASCLGGIILMKTLVLATHNYRTVRHATGGIIFLATPFRGTSFQDVAAWAEPGLRAWASIRDKNVSNLLEYTKSTIQLGELVGDFTAFCLEEGLDKSVSTFYETGKTSLLRKIVPWLPTMWSQKKRLVDKPSAMLDIVPNPLPLDQPHARMNKFPHPKDAGYNLVAGEIKALLCRVHQRQPLERANMWMRDHCYSPENLKIQVGDMDRRPRQGKPPFSLYARLGVETPQEGMSIKLPALFKPHRQYNSRTRISRILIRGRAGRDIFDCVLWVPLRNLKLQERRLIAGYNFEHLFHHEYFAHLPEGTELARELWHVLKSTKRNRVLFVLDGFDEVSQDLGPDMNPDMFNFLNQLLNQSSVIITSRPNAILPQTVTRVHLELETIGFYPDQVASYIEKVFNDPETQSTDSRKSEEVQLFLNRHPLIQSLVRIPIQLDAFCYTWDTPCDRDTPETMTAVYRNIEQSLWKKDAINMGLGTQHQIYDAHPDEIRGIVKVELNLLEALAFTGMYDNVIDFEWRHRGSVSKHFGHLGQRSLLETTLGRVSFLRSSSSSSKSCERSYHFLHLTFQEYFGARYFVRQWKAQKLLKCLMFSDEKATDTDLAKFLGEYKYNARYDIFWRFVAGLLDMDMEAETVRLFQAIEAEPRDLLVHTHQRLVMHCLSEVSSKMPLRRELEGKLFQWIQFNRFVQTAYDLVSQMEFPVSLLTRIFRETPYTTKQVTATMLQDRQGLPPKILQYIKLYARDNEAVSKPMSCDMELEALEDYLLRLKKKSAESPKGNYGEVRRTASQSLKNQPTEVSESIQGTAKLLHNSKSEVRESALQVLQYQSNVPTDLLQDVAKLLKDSESKVRARALQVLGSQSALSGDIHQAMEECLKDESDIVIFETLKLLELPSTTSDELLRILADCLKDRSWKVRLMAVRKLKSQRPLSGRLILAVANLLQDKDTLVALEASEALELVHDLPKLSEILGDVPKISIDPERNGEGVVAGIQAILLQQNLSEKLFHVVATSLRIRNPLSGIESTMAKSLVIRGALTLTPDNYVTPLYEILVKIAVNEGLSWHVTGKDQSVVLLGHKEYRQGWSDEFAYFIRRAMKDLQVPLLGQEKLLRANPPVSKNL</sequence>
<reference evidence="1" key="1">
    <citation type="submission" date="2022-10" db="EMBL/GenBank/DDBJ databases">
        <title>Genome Sequence of Xylaria curta.</title>
        <authorList>
            <person name="Buettner E."/>
        </authorList>
    </citation>
    <scope>NUCLEOTIDE SEQUENCE</scope>
    <source>
        <strain evidence="1">Babe10</strain>
    </source>
</reference>
<gene>
    <name evidence="1" type="ORF">NUW58_g2200</name>
</gene>
<dbReference type="Proteomes" id="UP001143856">
    <property type="component" value="Unassembled WGS sequence"/>
</dbReference>
<organism evidence="1 2">
    <name type="scientific">Xylaria curta</name>
    <dbReference type="NCBI Taxonomy" id="42375"/>
    <lineage>
        <taxon>Eukaryota</taxon>
        <taxon>Fungi</taxon>
        <taxon>Dikarya</taxon>
        <taxon>Ascomycota</taxon>
        <taxon>Pezizomycotina</taxon>
        <taxon>Sordariomycetes</taxon>
        <taxon>Xylariomycetidae</taxon>
        <taxon>Xylariales</taxon>
        <taxon>Xylariaceae</taxon>
        <taxon>Xylaria</taxon>
    </lineage>
</organism>
<protein>
    <submittedName>
        <fullName evidence="1">Uncharacterized protein</fullName>
    </submittedName>
</protein>
<proteinExistence type="predicted"/>
<evidence type="ECO:0000313" key="1">
    <source>
        <dbReference type="EMBL" id="KAJ2992334.1"/>
    </source>
</evidence>
<evidence type="ECO:0000313" key="2">
    <source>
        <dbReference type="Proteomes" id="UP001143856"/>
    </source>
</evidence>
<name>A0ACC1PHW9_9PEZI</name>
<accession>A0ACC1PHW9</accession>
<comment type="caution">
    <text evidence="1">The sequence shown here is derived from an EMBL/GenBank/DDBJ whole genome shotgun (WGS) entry which is preliminary data.</text>
</comment>
<keyword evidence="2" id="KW-1185">Reference proteome</keyword>